<dbReference type="InterPro" id="IPR029045">
    <property type="entry name" value="ClpP/crotonase-like_dom_sf"/>
</dbReference>
<comment type="caution">
    <text evidence="1">The sequence shown here is derived from an EMBL/GenBank/DDBJ whole genome shotgun (WGS) entry which is preliminary data.</text>
</comment>
<dbReference type="AlphaFoldDB" id="A0AAD4QMY5"/>
<name>A0AAD4QMY5_9AGAM</name>
<protein>
    <recommendedName>
        <fullName evidence="3">Tail specific protease domain-containing protein</fullName>
    </recommendedName>
</protein>
<dbReference type="InterPro" id="IPR052766">
    <property type="entry name" value="S41A_metabolite_peptidase"/>
</dbReference>
<evidence type="ECO:0000313" key="2">
    <source>
        <dbReference type="Proteomes" id="UP001203297"/>
    </source>
</evidence>
<accession>A0AAD4QMY5</accession>
<dbReference type="Gene3D" id="3.90.226.10">
    <property type="entry name" value="2-enoyl-CoA Hydratase, Chain A, domain 1"/>
    <property type="match status" value="1"/>
</dbReference>
<evidence type="ECO:0000313" key="1">
    <source>
        <dbReference type="EMBL" id="KAI0299451.1"/>
    </source>
</evidence>
<proteinExistence type="predicted"/>
<reference evidence="1" key="1">
    <citation type="journal article" date="2022" name="New Phytol.">
        <title>Evolutionary transition to the ectomycorrhizal habit in the genomes of a hyperdiverse lineage of mushroom-forming fungi.</title>
        <authorList>
            <person name="Looney B."/>
            <person name="Miyauchi S."/>
            <person name="Morin E."/>
            <person name="Drula E."/>
            <person name="Courty P.E."/>
            <person name="Kohler A."/>
            <person name="Kuo A."/>
            <person name="LaButti K."/>
            <person name="Pangilinan J."/>
            <person name="Lipzen A."/>
            <person name="Riley R."/>
            <person name="Andreopoulos W."/>
            <person name="He G."/>
            <person name="Johnson J."/>
            <person name="Nolan M."/>
            <person name="Tritt A."/>
            <person name="Barry K.W."/>
            <person name="Grigoriev I.V."/>
            <person name="Nagy L.G."/>
            <person name="Hibbett D."/>
            <person name="Henrissat B."/>
            <person name="Matheny P.B."/>
            <person name="Labbe J."/>
            <person name="Martin F.M."/>
        </authorList>
    </citation>
    <scope>NUCLEOTIDE SEQUENCE</scope>
    <source>
        <strain evidence="1">BPL690</strain>
    </source>
</reference>
<evidence type="ECO:0008006" key="3">
    <source>
        <dbReference type="Google" id="ProtNLM"/>
    </source>
</evidence>
<gene>
    <name evidence="1" type="ORF">B0F90DRAFT_1810692</name>
</gene>
<dbReference type="SUPFAM" id="SSF52096">
    <property type="entry name" value="ClpP/crotonase"/>
    <property type="match status" value="1"/>
</dbReference>
<dbReference type="Proteomes" id="UP001203297">
    <property type="component" value="Unassembled WGS sequence"/>
</dbReference>
<dbReference type="PANTHER" id="PTHR37049:SF5">
    <property type="entry name" value="TAIL SPECIFIC PROTEASE DOMAIN-CONTAINING PROTEIN"/>
    <property type="match status" value="1"/>
</dbReference>
<dbReference type="EMBL" id="WTXG01000023">
    <property type="protein sequence ID" value="KAI0299451.1"/>
    <property type="molecule type" value="Genomic_DNA"/>
</dbReference>
<organism evidence="1 2">
    <name type="scientific">Multifurca ochricompacta</name>
    <dbReference type="NCBI Taxonomy" id="376703"/>
    <lineage>
        <taxon>Eukaryota</taxon>
        <taxon>Fungi</taxon>
        <taxon>Dikarya</taxon>
        <taxon>Basidiomycota</taxon>
        <taxon>Agaricomycotina</taxon>
        <taxon>Agaricomycetes</taxon>
        <taxon>Russulales</taxon>
        <taxon>Russulaceae</taxon>
        <taxon>Multifurca</taxon>
    </lineage>
</organism>
<keyword evidence="2" id="KW-1185">Reference proteome</keyword>
<dbReference type="PANTHER" id="PTHR37049">
    <property type="entry name" value="PEPTIDASE S41 FAMILY PROTEIN"/>
    <property type="match status" value="1"/>
</dbReference>
<sequence length="572" mass="63219">MAIPVRLDLCTAIAGASYATPADVLACLRSFPFNETLRQNILSTVSKVFDFYTFEDYYPKSSAPFPNMRHIRAGLARINTTSYSTDYDFNLDLYNFVNQLNDGHTLWLPSCYVTWESLLPTPVVSISVSGMEGVYIAPDAVDFMALLPPGFTEFYDSIGFNWQRLAGARVLRIEGMDPYDYVDWVADTVTGNYLDHGVRVNSVFTSYRLSGSSFSQKFGDLAGRVFSPVENLTWAINCAANGNTNGVDRRRTPNSLQLRPRLQPKGLSRPPSDAIGLPPKFQPSLPPVNNNASVMVSYLLPDGITGILFIGSFQDSDFEQFQVDVVATINSLKAAGATRLLIDLTNNPGGFICQGLFLHHGFQSAVRGNLLAQKIVREVIAQSISEDVSFYVPSQWASLNDALFLDNYNYIDPPIDVDINGRMDATSQRFRDACPFSVPISSLPPFDLTRVAIVTNGNCASTCAMFSTLMKERHNTTIAVFGGRPGQGIEFKGMAGNQVLEWADLDSEIKTAGLKDDPLAPPDLLVSANMRHNWRTAYSYLDEATPIGSSRTVRFPYTADTYNDPQNLWIFA</sequence>